<dbReference type="InterPro" id="IPR036291">
    <property type="entry name" value="NAD(P)-bd_dom_sf"/>
</dbReference>
<dbReference type="SUPFAM" id="SSF51735">
    <property type="entry name" value="NAD(P)-binding Rossmann-fold domains"/>
    <property type="match status" value="1"/>
</dbReference>
<dbReference type="OrthoDB" id="9810734at2"/>
<evidence type="ECO:0000256" key="3">
    <source>
        <dbReference type="RuleBase" id="RU000363"/>
    </source>
</evidence>
<dbReference type="EMBL" id="PZPP01000013">
    <property type="protein sequence ID" value="PTM35477.1"/>
    <property type="molecule type" value="Genomic_DNA"/>
</dbReference>
<dbReference type="PRINTS" id="PR00080">
    <property type="entry name" value="SDRFAMILY"/>
</dbReference>
<protein>
    <submittedName>
        <fullName evidence="4">SDR family oxidoreductase</fullName>
    </submittedName>
</protein>
<name>A0A2T4XZW1_ENTCL</name>
<dbReference type="AlphaFoldDB" id="A0A2T4XZW1"/>
<evidence type="ECO:0000313" key="5">
    <source>
        <dbReference type="Proteomes" id="UP000241614"/>
    </source>
</evidence>
<dbReference type="InterPro" id="IPR002347">
    <property type="entry name" value="SDR_fam"/>
</dbReference>
<organism evidence="4 5">
    <name type="scientific">Enterobacter cloacae</name>
    <dbReference type="NCBI Taxonomy" id="550"/>
    <lineage>
        <taxon>Bacteria</taxon>
        <taxon>Pseudomonadati</taxon>
        <taxon>Pseudomonadota</taxon>
        <taxon>Gammaproteobacteria</taxon>
        <taxon>Enterobacterales</taxon>
        <taxon>Enterobacteriaceae</taxon>
        <taxon>Enterobacter</taxon>
        <taxon>Enterobacter cloacae complex</taxon>
    </lineage>
</organism>
<dbReference type="GO" id="GO:0016491">
    <property type="term" value="F:oxidoreductase activity"/>
    <property type="evidence" value="ECO:0007669"/>
    <property type="project" value="UniProtKB-KW"/>
</dbReference>
<comment type="similarity">
    <text evidence="1 3">Belongs to the short-chain dehydrogenases/reductases (SDR) family.</text>
</comment>
<gene>
    <name evidence="4" type="ORF">DA103_11265</name>
</gene>
<dbReference type="Pfam" id="PF00106">
    <property type="entry name" value="adh_short"/>
    <property type="match status" value="1"/>
</dbReference>
<accession>A0A2T4XZW1</accession>
<dbReference type="Proteomes" id="UP000241614">
    <property type="component" value="Unassembled WGS sequence"/>
</dbReference>
<reference evidence="4 5" key="1">
    <citation type="submission" date="2018-04" db="EMBL/GenBank/DDBJ databases">
        <title>Genome sequencing reveals highly heavy metal resistance and biotechnology application of the novel Enterobacter cloacae amazonensis isolated from wastewater river in Manaus - Amazonas.</title>
        <authorList>
            <person name="Astolfi M.C.T."/>
            <person name="Carvalho E.B.D.S."/>
            <person name="Lacerda L.B."/>
            <person name="Pinto M.V."/>
            <person name="Nogueira V.B."/>
            <person name="Barros A.M."/>
            <person name="Astolfi-Filho S."/>
        </authorList>
    </citation>
    <scope>NUCLEOTIDE SEQUENCE [LARGE SCALE GENOMIC DNA]</scope>
    <source>
        <strain evidence="5">amazonensis</strain>
    </source>
</reference>
<dbReference type="CDD" id="cd05233">
    <property type="entry name" value="SDR_c"/>
    <property type="match status" value="1"/>
</dbReference>
<comment type="caution">
    <text evidence="4">The sequence shown here is derived from an EMBL/GenBank/DDBJ whole genome shotgun (WGS) entry which is preliminary data.</text>
</comment>
<evidence type="ECO:0000256" key="2">
    <source>
        <dbReference type="ARBA" id="ARBA00023002"/>
    </source>
</evidence>
<dbReference type="PANTHER" id="PTHR43086">
    <property type="entry name" value="VERY-LONG-CHAIN 3-OXOOACYL-COA REDUCTASE"/>
    <property type="match status" value="1"/>
</dbReference>
<dbReference type="RefSeq" id="WP_108090263.1">
    <property type="nucleotide sequence ID" value="NZ_PZPP01000013.1"/>
</dbReference>
<evidence type="ECO:0000256" key="1">
    <source>
        <dbReference type="ARBA" id="ARBA00006484"/>
    </source>
</evidence>
<sequence>MTTQLTTALITGASSGIGAVYADRLAARGTNLVLVARREARLQTLAADLRKRYGVSVDILVADLTEETGIRAVEEELRSNTAIDTLINNAGTAQMAPFLSGDVAQHQAINTLNTTALMRLTYAILPRLAQNNRGTLINIASVLSLHVRAGSALYSATKAWVLSFTRGLQEEFADSNVRIQAVLPAATATEIWSHSGVTVNDLPEGSVMTTDDMVDASLAGLAQGELITIPPMHDVSLWERYEVARLELFNSARTGIPAPRYVKQ</sequence>
<dbReference type="PIRSF" id="PIRSF000126">
    <property type="entry name" value="11-beta-HSD1"/>
    <property type="match status" value="1"/>
</dbReference>
<keyword evidence="2" id="KW-0560">Oxidoreductase</keyword>
<proteinExistence type="inferred from homology"/>
<dbReference type="PANTHER" id="PTHR43086:SF3">
    <property type="entry name" value="NADP-DEPENDENT 3-HYDROXY ACID DEHYDROGENASE YDFG"/>
    <property type="match status" value="1"/>
</dbReference>
<dbReference type="Gene3D" id="3.40.50.720">
    <property type="entry name" value="NAD(P)-binding Rossmann-like Domain"/>
    <property type="match status" value="1"/>
</dbReference>
<dbReference type="PRINTS" id="PR00081">
    <property type="entry name" value="GDHRDH"/>
</dbReference>
<evidence type="ECO:0000313" key="4">
    <source>
        <dbReference type="EMBL" id="PTM35477.1"/>
    </source>
</evidence>